<reference evidence="4 5" key="1">
    <citation type="submission" date="2016-03" db="EMBL/GenBank/DDBJ databases">
        <authorList>
            <person name="Devillers H."/>
        </authorList>
    </citation>
    <scope>NUCLEOTIDE SEQUENCE [LARGE SCALE GENOMIC DNA]</scope>
    <source>
        <strain evidence="4">CBS 6772</strain>
    </source>
</reference>
<dbReference type="PANTHER" id="PTHR12281:SF31">
    <property type="entry name" value="DCN1-LIKE PROTEIN 3"/>
    <property type="match status" value="1"/>
</dbReference>
<name>A0A1G4MKC0_LACFM</name>
<dbReference type="GO" id="GO:0045116">
    <property type="term" value="P:protein neddylation"/>
    <property type="evidence" value="ECO:0007669"/>
    <property type="project" value="TreeGrafter"/>
</dbReference>
<dbReference type="GO" id="GO:0031624">
    <property type="term" value="F:ubiquitin conjugating enzyme binding"/>
    <property type="evidence" value="ECO:0007669"/>
    <property type="project" value="TreeGrafter"/>
</dbReference>
<dbReference type="GO" id="GO:0097602">
    <property type="term" value="F:cullin family protein binding"/>
    <property type="evidence" value="ECO:0007669"/>
    <property type="project" value="TreeGrafter"/>
</dbReference>
<comment type="function">
    <text evidence="2">Neddylation of cullins play an essential role in the regulation of SCF-type complexes activity.</text>
</comment>
<dbReference type="InterPro" id="IPR042460">
    <property type="entry name" value="DCN1-like_PONY"/>
</dbReference>
<keyword evidence="1" id="KW-0833">Ubl conjugation pathway</keyword>
<evidence type="ECO:0000256" key="2">
    <source>
        <dbReference type="RuleBase" id="RU410713"/>
    </source>
</evidence>
<proteinExistence type="predicted"/>
<feature type="domain" description="DCUN1" evidence="3">
    <location>
        <begin position="52"/>
        <end position="251"/>
    </location>
</feature>
<evidence type="ECO:0000313" key="5">
    <source>
        <dbReference type="Proteomes" id="UP000190831"/>
    </source>
</evidence>
<dbReference type="STRING" id="4955.A0A1G4MKC0"/>
<dbReference type="OrthoDB" id="27198at2759"/>
<dbReference type="Pfam" id="PF14555">
    <property type="entry name" value="UBA_4"/>
    <property type="match status" value="1"/>
</dbReference>
<dbReference type="PROSITE" id="PS51229">
    <property type="entry name" value="DCUN1"/>
    <property type="match status" value="1"/>
</dbReference>
<dbReference type="PANTHER" id="PTHR12281">
    <property type="entry name" value="RP42 RELATED"/>
    <property type="match status" value="1"/>
</dbReference>
<dbReference type="InterPro" id="IPR014764">
    <property type="entry name" value="DCN-prot"/>
</dbReference>
<dbReference type="Pfam" id="PF03556">
    <property type="entry name" value="Cullin_binding"/>
    <property type="match status" value="1"/>
</dbReference>
<protein>
    <recommendedName>
        <fullName evidence="2">Defective in cullin neddylation protein</fullName>
    </recommendedName>
</protein>
<sequence>MRKQDISEFIALTQCTKEIARKYLSRNNGALDYALNDYYDSETGSFVIKQKVYPSELIAVFENYRDRESDKILADGLITYIGDLGYQLEDITTLCLTDLLQCSSLEEGITRDQFLSNWLDHECKNLRHMKAMMDRMKDKLQDDAAYFNSIYISTFELTLEENQKQLDVDTAVSYWQLFFPDTKQYAIKVDKTRMDSWYRFVNTNTSKISKDVWQMFLMFITKFPDNESLRQNYNELDAWPLLIDEYYEYLEDIGQV</sequence>
<keyword evidence="5" id="KW-1185">Reference proteome</keyword>
<dbReference type="EMBL" id="LT598491">
    <property type="protein sequence ID" value="SCW04189.1"/>
    <property type="molecule type" value="Genomic_DNA"/>
</dbReference>
<dbReference type="InterPro" id="IPR005176">
    <property type="entry name" value="PONY_dom"/>
</dbReference>
<gene>
    <name evidence="4" type="ORF">LAFE_0H08042G</name>
</gene>
<organism evidence="4 5">
    <name type="scientific">Lachancea fermentati</name>
    <name type="common">Zygosaccharomyces fermentati</name>
    <dbReference type="NCBI Taxonomy" id="4955"/>
    <lineage>
        <taxon>Eukaryota</taxon>
        <taxon>Fungi</taxon>
        <taxon>Dikarya</taxon>
        <taxon>Ascomycota</taxon>
        <taxon>Saccharomycotina</taxon>
        <taxon>Saccharomycetes</taxon>
        <taxon>Saccharomycetales</taxon>
        <taxon>Saccharomycetaceae</taxon>
        <taxon>Lachancea</taxon>
    </lineage>
</organism>
<dbReference type="OMA" id="LWCKFLQ"/>
<dbReference type="AlphaFoldDB" id="A0A1G4MKC0"/>
<dbReference type="Gene3D" id="1.10.238.200">
    <property type="entry name" value="Cullin, PONY binding domain"/>
    <property type="match status" value="1"/>
</dbReference>
<dbReference type="InterPro" id="IPR009060">
    <property type="entry name" value="UBA-like_sf"/>
</dbReference>
<dbReference type="Gene3D" id="1.10.238.10">
    <property type="entry name" value="EF-hand"/>
    <property type="match status" value="1"/>
</dbReference>
<dbReference type="GO" id="GO:0032182">
    <property type="term" value="F:ubiquitin-like protein binding"/>
    <property type="evidence" value="ECO:0007669"/>
    <property type="project" value="TreeGrafter"/>
</dbReference>
<evidence type="ECO:0000259" key="3">
    <source>
        <dbReference type="PROSITE" id="PS51229"/>
    </source>
</evidence>
<evidence type="ECO:0000313" key="4">
    <source>
        <dbReference type="EMBL" id="SCW04189.1"/>
    </source>
</evidence>
<dbReference type="Proteomes" id="UP000190831">
    <property type="component" value="Chromosome H"/>
</dbReference>
<dbReference type="GO" id="GO:0000151">
    <property type="term" value="C:ubiquitin ligase complex"/>
    <property type="evidence" value="ECO:0007669"/>
    <property type="project" value="TreeGrafter"/>
</dbReference>
<dbReference type="SUPFAM" id="SSF46934">
    <property type="entry name" value="UBA-like"/>
    <property type="match status" value="1"/>
</dbReference>
<dbReference type="Gene3D" id="1.10.8.10">
    <property type="entry name" value="DNA helicase RuvA subunit, C-terminal domain"/>
    <property type="match status" value="1"/>
</dbReference>
<evidence type="ECO:0000256" key="1">
    <source>
        <dbReference type="ARBA" id="ARBA00022786"/>
    </source>
</evidence>
<accession>A0A1G4MKC0</accession>